<dbReference type="SUPFAM" id="SSF51445">
    <property type="entry name" value="(Trans)glycosidases"/>
    <property type="match status" value="1"/>
</dbReference>
<evidence type="ECO:0000313" key="2">
    <source>
        <dbReference type="EMBL" id="PPS17788.1"/>
    </source>
</evidence>
<comment type="similarity">
    <text evidence="1">Belongs to the glycosyl hydrolase 35 family.</text>
</comment>
<evidence type="ECO:0000256" key="1">
    <source>
        <dbReference type="ARBA" id="ARBA00009809"/>
    </source>
</evidence>
<dbReference type="Gene3D" id="3.20.20.80">
    <property type="entry name" value="Glycosidases"/>
    <property type="match status" value="1"/>
</dbReference>
<evidence type="ECO:0000313" key="3">
    <source>
        <dbReference type="Proteomes" id="UP000239757"/>
    </source>
</evidence>
<dbReference type="AlphaFoldDB" id="A0A2P5YQF0"/>
<dbReference type="OrthoDB" id="1657402at2759"/>
<dbReference type="InterPro" id="IPR001944">
    <property type="entry name" value="Glycoside_Hdrlase_35"/>
</dbReference>
<dbReference type="InterPro" id="IPR017853">
    <property type="entry name" value="GH"/>
</dbReference>
<reference evidence="2 3" key="1">
    <citation type="submission" date="2015-01" db="EMBL/GenBank/DDBJ databases">
        <title>Genome of allotetraploid Gossypium barbadense reveals genomic plasticity and fiber elongation in cotton evolution.</title>
        <authorList>
            <person name="Chen X."/>
            <person name="Liu X."/>
            <person name="Zhao B."/>
            <person name="Zheng H."/>
            <person name="Hu Y."/>
            <person name="Lu G."/>
            <person name="Yang C."/>
            <person name="Chen J."/>
            <person name="Shan C."/>
            <person name="Zhang L."/>
            <person name="Zhou Y."/>
            <person name="Wang L."/>
            <person name="Guo W."/>
            <person name="Bai Y."/>
            <person name="Ruan J."/>
            <person name="Shangguan X."/>
            <person name="Mao Y."/>
            <person name="Jiang J."/>
            <person name="Zhu Y."/>
            <person name="Lei J."/>
            <person name="Kang H."/>
            <person name="Chen S."/>
            <person name="He X."/>
            <person name="Wang R."/>
            <person name="Wang Y."/>
            <person name="Chen J."/>
            <person name="Wang L."/>
            <person name="Yu S."/>
            <person name="Wang B."/>
            <person name="Wei J."/>
            <person name="Song S."/>
            <person name="Lu X."/>
            <person name="Gao Z."/>
            <person name="Gu W."/>
            <person name="Deng X."/>
            <person name="Ma D."/>
            <person name="Wang S."/>
            <person name="Liang W."/>
            <person name="Fang L."/>
            <person name="Cai C."/>
            <person name="Zhu X."/>
            <person name="Zhou B."/>
            <person name="Zhang Y."/>
            <person name="Chen Z."/>
            <person name="Xu S."/>
            <person name="Zhu R."/>
            <person name="Wang S."/>
            <person name="Zhang T."/>
            <person name="Zhao G."/>
        </authorList>
    </citation>
    <scope>NUCLEOTIDE SEQUENCE [LARGE SCALE GENOMIC DNA]</scope>
    <source>
        <strain evidence="3">cv. Xinhai21</strain>
        <tissue evidence="2">Leaf</tissue>
    </source>
</reference>
<dbReference type="Proteomes" id="UP000239757">
    <property type="component" value="Unassembled WGS sequence"/>
</dbReference>
<protein>
    <submittedName>
        <fullName evidence="2">Uncharacterized protein</fullName>
    </submittedName>
</protein>
<accession>A0A2P5YQF0</accession>
<proteinExistence type="inferred from homology"/>
<dbReference type="EMBL" id="KZ662895">
    <property type="protein sequence ID" value="PPS17788.1"/>
    <property type="molecule type" value="Genomic_DNA"/>
</dbReference>
<dbReference type="PANTHER" id="PTHR23421">
    <property type="entry name" value="BETA-GALACTOSIDASE RELATED"/>
    <property type="match status" value="1"/>
</dbReference>
<organism evidence="2 3">
    <name type="scientific">Gossypium barbadense</name>
    <name type="common">Sea Island cotton</name>
    <name type="synonym">Hibiscus barbadensis</name>
    <dbReference type="NCBI Taxonomy" id="3634"/>
    <lineage>
        <taxon>Eukaryota</taxon>
        <taxon>Viridiplantae</taxon>
        <taxon>Streptophyta</taxon>
        <taxon>Embryophyta</taxon>
        <taxon>Tracheophyta</taxon>
        <taxon>Spermatophyta</taxon>
        <taxon>Magnoliopsida</taxon>
        <taxon>eudicotyledons</taxon>
        <taxon>Gunneridae</taxon>
        <taxon>Pentapetalae</taxon>
        <taxon>rosids</taxon>
        <taxon>malvids</taxon>
        <taxon>Malvales</taxon>
        <taxon>Malvaceae</taxon>
        <taxon>Malvoideae</taxon>
        <taxon>Gossypium</taxon>
    </lineage>
</organism>
<gene>
    <name evidence="2" type="ORF">GOBAR_AA02811</name>
</gene>
<dbReference type="GO" id="GO:0004553">
    <property type="term" value="F:hydrolase activity, hydrolyzing O-glycosyl compounds"/>
    <property type="evidence" value="ECO:0007669"/>
    <property type="project" value="InterPro"/>
</dbReference>
<sequence>MNIFNILFPNAHEPAYRQYDFSGNIDLIQFLKTIQDHGLYNEMKNFTTLIVNMPKKKLFASRGGNIILAQVYMINFYHKMWTENWTG</sequence>
<name>A0A2P5YQF0_GOSBA</name>
<dbReference type="GO" id="GO:0005975">
    <property type="term" value="P:carbohydrate metabolic process"/>
    <property type="evidence" value="ECO:0007669"/>
    <property type="project" value="InterPro"/>
</dbReference>